<organism evidence="2 3">
    <name type="scientific">Wenjunlia tyrosinilytica</name>
    <dbReference type="NCBI Taxonomy" id="1544741"/>
    <lineage>
        <taxon>Bacteria</taxon>
        <taxon>Bacillati</taxon>
        <taxon>Actinomycetota</taxon>
        <taxon>Actinomycetes</taxon>
        <taxon>Kitasatosporales</taxon>
        <taxon>Streptomycetaceae</taxon>
        <taxon>Wenjunlia</taxon>
    </lineage>
</organism>
<name>A0A917ZNE4_9ACTN</name>
<dbReference type="InterPro" id="IPR047681">
    <property type="entry name" value="PPA1309-like"/>
</dbReference>
<keyword evidence="3" id="KW-1185">Reference proteome</keyword>
<dbReference type="Proteomes" id="UP000641932">
    <property type="component" value="Unassembled WGS sequence"/>
</dbReference>
<reference evidence="2" key="1">
    <citation type="journal article" date="2014" name="Int. J. Syst. Evol. Microbiol.">
        <title>Complete genome sequence of Corynebacterium casei LMG S-19264T (=DSM 44701T), isolated from a smear-ripened cheese.</title>
        <authorList>
            <consortium name="US DOE Joint Genome Institute (JGI-PGF)"/>
            <person name="Walter F."/>
            <person name="Albersmeier A."/>
            <person name="Kalinowski J."/>
            <person name="Ruckert C."/>
        </authorList>
    </citation>
    <scope>NUCLEOTIDE SEQUENCE</scope>
    <source>
        <strain evidence="2">CGMCC 4.7201</strain>
    </source>
</reference>
<accession>A0A917ZNE4</accession>
<gene>
    <name evidence="2" type="ORF">GCM10012280_20130</name>
</gene>
<dbReference type="NCBIfam" id="NF040618">
    <property type="entry name" value="PPA1309_fam"/>
    <property type="match status" value="1"/>
</dbReference>
<evidence type="ECO:0000313" key="2">
    <source>
        <dbReference type="EMBL" id="GGO85712.1"/>
    </source>
</evidence>
<protein>
    <submittedName>
        <fullName evidence="2">Uncharacterized protein</fullName>
    </submittedName>
</protein>
<comment type="caution">
    <text evidence="2">The sequence shown here is derived from an EMBL/GenBank/DDBJ whole genome shotgun (WGS) entry which is preliminary data.</text>
</comment>
<evidence type="ECO:0000256" key="1">
    <source>
        <dbReference type="SAM" id="MobiDB-lite"/>
    </source>
</evidence>
<feature type="region of interest" description="Disordered" evidence="1">
    <location>
        <begin position="1"/>
        <end position="21"/>
    </location>
</feature>
<reference evidence="2" key="2">
    <citation type="submission" date="2020-09" db="EMBL/GenBank/DDBJ databases">
        <authorList>
            <person name="Sun Q."/>
            <person name="Zhou Y."/>
        </authorList>
    </citation>
    <scope>NUCLEOTIDE SEQUENCE</scope>
    <source>
        <strain evidence="2">CGMCC 4.7201</strain>
    </source>
</reference>
<dbReference type="RefSeq" id="WP_189131214.1">
    <property type="nucleotide sequence ID" value="NZ_BMMS01000007.1"/>
</dbReference>
<evidence type="ECO:0000313" key="3">
    <source>
        <dbReference type="Proteomes" id="UP000641932"/>
    </source>
</evidence>
<sequence>MSNIPTGDGPPAGGTSGTPMAASPLTRAVLEIDEYASGLGWDRPARLFALVDTNALRGQEPGLAQQLGLDTDAEPGSLTPIEQDELPSGTPLDEFLATIAWPDSVAGCALVVERLMLPAGAETDVPQGIGDEELAQWVAAHPSRQEVRMTVGVLRDGSRESALRLREKDSPTEVLTGSSLVPGLAEALAATFEE</sequence>
<proteinExistence type="predicted"/>
<dbReference type="AlphaFoldDB" id="A0A917ZNE4"/>
<dbReference type="EMBL" id="BMMS01000007">
    <property type="protein sequence ID" value="GGO85712.1"/>
    <property type="molecule type" value="Genomic_DNA"/>
</dbReference>
<feature type="region of interest" description="Disordered" evidence="1">
    <location>
        <begin position="67"/>
        <end position="89"/>
    </location>
</feature>